<evidence type="ECO:0000256" key="1">
    <source>
        <dbReference type="SAM" id="MobiDB-lite"/>
    </source>
</evidence>
<dbReference type="AlphaFoldDB" id="A0AAE1DS15"/>
<gene>
    <name evidence="2" type="ORF">RRG08_052072</name>
</gene>
<dbReference type="Proteomes" id="UP001283361">
    <property type="component" value="Unassembled WGS sequence"/>
</dbReference>
<accession>A0AAE1DS15</accession>
<name>A0AAE1DS15_9GAST</name>
<keyword evidence="3" id="KW-1185">Reference proteome</keyword>
<feature type="region of interest" description="Disordered" evidence="1">
    <location>
        <begin position="31"/>
        <end position="73"/>
    </location>
</feature>
<comment type="caution">
    <text evidence="2">The sequence shown here is derived from an EMBL/GenBank/DDBJ whole genome shotgun (WGS) entry which is preliminary data.</text>
</comment>
<protein>
    <submittedName>
        <fullName evidence="2">Uncharacterized protein</fullName>
    </submittedName>
</protein>
<dbReference type="EMBL" id="JAWDGP010002675">
    <property type="protein sequence ID" value="KAK3780916.1"/>
    <property type="molecule type" value="Genomic_DNA"/>
</dbReference>
<organism evidence="2 3">
    <name type="scientific">Elysia crispata</name>
    <name type="common">lettuce slug</name>
    <dbReference type="NCBI Taxonomy" id="231223"/>
    <lineage>
        <taxon>Eukaryota</taxon>
        <taxon>Metazoa</taxon>
        <taxon>Spiralia</taxon>
        <taxon>Lophotrochozoa</taxon>
        <taxon>Mollusca</taxon>
        <taxon>Gastropoda</taxon>
        <taxon>Heterobranchia</taxon>
        <taxon>Euthyneura</taxon>
        <taxon>Panpulmonata</taxon>
        <taxon>Sacoglossa</taxon>
        <taxon>Placobranchoidea</taxon>
        <taxon>Plakobranchidae</taxon>
        <taxon>Elysia</taxon>
    </lineage>
</organism>
<sequence length="139" mass="15293">MFQPATQGTITCTASVRRDQYRGREHELVFPAKGRSGVQHARNPRSGRKQVSHQYSSTVSQESTSEIPSGTDTSISRAWSLSASTNFLEAYRHVPLSVTSGCRQLVNLESSPVEDQGVDILEMIQMKEIGTVTPPDGRD</sequence>
<evidence type="ECO:0000313" key="3">
    <source>
        <dbReference type="Proteomes" id="UP001283361"/>
    </source>
</evidence>
<evidence type="ECO:0000313" key="2">
    <source>
        <dbReference type="EMBL" id="KAK3780916.1"/>
    </source>
</evidence>
<reference evidence="2" key="1">
    <citation type="journal article" date="2023" name="G3 (Bethesda)">
        <title>A reference genome for the long-term kleptoplast-retaining sea slug Elysia crispata morphotype clarki.</title>
        <authorList>
            <person name="Eastman K.E."/>
            <person name="Pendleton A.L."/>
            <person name="Shaikh M.A."/>
            <person name="Suttiyut T."/>
            <person name="Ogas R."/>
            <person name="Tomko P."/>
            <person name="Gavelis G."/>
            <person name="Widhalm J.R."/>
            <person name="Wisecaver J.H."/>
        </authorList>
    </citation>
    <scope>NUCLEOTIDE SEQUENCE</scope>
    <source>
        <strain evidence="2">ECLA1</strain>
    </source>
</reference>
<feature type="compositionally biased region" description="Basic residues" evidence="1">
    <location>
        <begin position="42"/>
        <end position="51"/>
    </location>
</feature>
<proteinExistence type="predicted"/>
<feature type="compositionally biased region" description="Polar residues" evidence="1">
    <location>
        <begin position="52"/>
        <end position="73"/>
    </location>
</feature>